<dbReference type="KEGG" id="vhy:G7082_02080"/>
<keyword evidence="2" id="KW-0808">Transferase</keyword>
<dbReference type="SUPFAM" id="SSF55729">
    <property type="entry name" value="Acyl-CoA N-acyltransferases (Nat)"/>
    <property type="match status" value="1"/>
</dbReference>
<name>A0A6G8AQR2_9ENTE</name>
<dbReference type="InterPro" id="IPR016181">
    <property type="entry name" value="Acyl_CoA_acyltransferase"/>
</dbReference>
<dbReference type="Gene3D" id="3.40.630.30">
    <property type="match status" value="1"/>
</dbReference>
<proteinExistence type="predicted"/>
<gene>
    <name evidence="2" type="ORF">G7082_02080</name>
</gene>
<reference evidence="2 3" key="1">
    <citation type="submission" date="2020-03" db="EMBL/GenBank/DDBJ databases">
        <title>Vagococcus sp. nov., isolated from beetles.</title>
        <authorList>
            <person name="Hyun D.-W."/>
            <person name="Bae J.-W."/>
        </authorList>
    </citation>
    <scope>NUCLEOTIDE SEQUENCE [LARGE SCALE GENOMIC DNA]</scope>
    <source>
        <strain evidence="2 3">HDW17B</strain>
    </source>
</reference>
<dbReference type="InterPro" id="IPR039143">
    <property type="entry name" value="GNPNAT1-like"/>
</dbReference>
<dbReference type="CDD" id="cd04301">
    <property type="entry name" value="NAT_SF"/>
    <property type="match status" value="1"/>
</dbReference>
<dbReference type="PROSITE" id="PS51186">
    <property type="entry name" value="GNAT"/>
    <property type="match status" value="1"/>
</dbReference>
<dbReference type="Proteomes" id="UP000501747">
    <property type="component" value="Chromosome"/>
</dbReference>
<dbReference type="EMBL" id="CP049887">
    <property type="protein sequence ID" value="QIL47404.1"/>
    <property type="molecule type" value="Genomic_DNA"/>
</dbReference>
<evidence type="ECO:0000313" key="3">
    <source>
        <dbReference type="Proteomes" id="UP000501747"/>
    </source>
</evidence>
<organism evidence="2 3">
    <name type="scientific">Vagococcus hydrophili</name>
    <dbReference type="NCBI Taxonomy" id="2714947"/>
    <lineage>
        <taxon>Bacteria</taxon>
        <taxon>Bacillati</taxon>
        <taxon>Bacillota</taxon>
        <taxon>Bacilli</taxon>
        <taxon>Lactobacillales</taxon>
        <taxon>Enterococcaceae</taxon>
        <taxon>Vagococcus</taxon>
    </lineage>
</organism>
<protein>
    <submittedName>
        <fullName evidence="2">GNAT family N-acetyltransferase</fullName>
    </submittedName>
</protein>
<dbReference type="AlphaFoldDB" id="A0A6G8AQR2"/>
<dbReference type="PANTHER" id="PTHR13355">
    <property type="entry name" value="GLUCOSAMINE 6-PHOSPHATE N-ACETYLTRANSFERASE"/>
    <property type="match status" value="1"/>
</dbReference>
<sequence length="142" mass="16333">MEIKQTTDLNSPTYQDALKIRKEVFVKEQNIPLDIEIAQESDCLHFVLYDNNQAKATVRLLDKGNHIFKVQRMAVLKEARKKGYAKQLLLFAEQSAKETGATKIVLGAQESALGFYESLNYLVEDDEYFEAGIRHFDMEKEL</sequence>
<dbReference type="RefSeq" id="WP_166033514.1">
    <property type="nucleotide sequence ID" value="NZ_CP049887.1"/>
</dbReference>
<evidence type="ECO:0000313" key="2">
    <source>
        <dbReference type="EMBL" id="QIL47404.1"/>
    </source>
</evidence>
<evidence type="ECO:0000259" key="1">
    <source>
        <dbReference type="PROSITE" id="PS51186"/>
    </source>
</evidence>
<dbReference type="GO" id="GO:0008080">
    <property type="term" value="F:N-acetyltransferase activity"/>
    <property type="evidence" value="ECO:0007669"/>
    <property type="project" value="TreeGrafter"/>
</dbReference>
<dbReference type="InterPro" id="IPR000182">
    <property type="entry name" value="GNAT_dom"/>
</dbReference>
<keyword evidence="3" id="KW-1185">Reference proteome</keyword>
<feature type="domain" description="N-acetyltransferase" evidence="1">
    <location>
        <begin position="1"/>
        <end position="142"/>
    </location>
</feature>
<dbReference type="Pfam" id="PF13673">
    <property type="entry name" value="Acetyltransf_10"/>
    <property type="match status" value="1"/>
</dbReference>
<accession>A0A6G8AQR2</accession>